<dbReference type="PIRSF" id="PIRSF038991">
    <property type="entry name" value="Protein_AbrB"/>
    <property type="match status" value="1"/>
</dbReference>
<accession>A0A9Q2NII1</accession>
<dbReference type="GO" id="GO:0016020">
    <property type="term" value="C:membrane"/>
    <property type="evidence" value="ECO:0007669"/>
    <property type="project" value="InterPro"/>
</dbReference>
<dbReference type="EMBL" id="JAFBWN010000006">
    <property type="protein sequence ID" value="MBM2355184.1"/>
    <property type="molecule type" value="Genomic_DNA"/>
</dbReference>
<feature type="transmembrane region" description="Helical" evidence="1">
    <location>
        <begin position="96"/>
        <end position="118"/>
    </location>
</feature>
<dbReference type="Proteomes" id="UP000809337">
    <property type="component" value="Unassembled WGS sequence"/>
</dbReference>
<dbReference type="InterPro" id="IPR007820">
    <property type="entry name" value="AbrB_fam"/>
</dbReference>
<organism evidence="2 3">
    <name type="scientific">Pseudosulfitobacter pseudonitzschiae</name>
    <dbReference type="NCBI Taxonomy" id="1402135"/>
    <lineage>
        <taxon>Bacteria</taxon>
        <taxon>Pseudomonadati</taxon>
        <taxon>Pseudomonadota</taxon>
        <taxon>Alphaproteobacteria</taxon>
        <taxon>Rhodobacterales</taxon>
        <taxon>Roseobacteraceae</taxon>
        <taxon>Pseudosulfitobacter</taxon>
    </lineage>
</organism>
<keyword evidence="1" id="KW-1133">Transmembrane helix</keyword>
<reference evidence="2" key="1">
    <citation type="submission" date="2021-01" db="EMBL/GenBank/DDBJ databases">
        <title>Diatom-associated Roseobacters Show Island Model of Population Structure.</title>
        <authorList>
            <person name="Qu L."/>
            <person name="Feng X."/>
            <person name="Chen Y."/>
            <person name="Li L."/>
            <person name="Wang X."/>
            <person name="Hu Z."/>
            <person name="Wang H."/>
            <person name="Luo H."/>
        </authorList>
    </citation>
    <scope>NUCLEOTIDE SEQUENCE</scope>
    <source>
        <strain evidence="2">SM26-45</strain>
    </source>
</reference>
<feature type="transmembrane region" description="Helical" evidence="1">
    <location>
        <begin position="247"/>
        <end position="269"/>
    </location>
</feature>
<evidence type="ECO:0000313" key="3">
    <source>
        <dbReference type="Proteomes" id="UP000809337"/>
    </source>
</evidence>
<keyword evidence="1" id="KW-0812">Transmembrane</keyword>
<feature type="transmembrane region" description="Helical" evidence="1">
    <location>
        <begin position="220"/>
        <end position="240"/>
    </location>
</feature>
<feature type="transmembrane region" description="Helical" evidence="1">
    <location>
        <begin position="12"/>
        <end position="29"/>
    </location>
</feature>
<evidence type="ECO:0000313" key="2">
    <source>
        <dbReference type="EMBL" id="MBM2355184.1"/>
    </source>
</evidence>
<feature type="transmembrane region" description="Helical" evidence="1">
    <location>
        <begin position="72"/>
        <end position="90"/>
    </location>
</feature>
<comment type="caution">
    <text evidence="2">The sequence shown here is derived from an EMBL/GenBank/DDBJ whole genome shotgun (WGS) entry which is preliminary data.</text>
</comment>
<evidence type="ECO:0000256" key="1">
    <source>
        <dbReference type="SAM" id="Phobius"/>
    </source>
</evidence>
<sequence length="365" mass="37558">MPFTLADGRAELRPTGLILLIGAIGAAVANWLGAPLPFLLGALILVGAWSIWRSAGQPDTAARPVLQTMRKASISLIGVMIGATFSPSLLEQLPQLWLSVLAVIPFVVCTHAASFLIYRRLAGFDAVTAFFAAMPGGLIEAVTLGEAAGADPRVLSTQHFARVVLVIIAIPTAYYLATGIVVGSAAGQAFDATPAGLLDLGEIAVLCGIGIWLGRVLRLPASYMIGPMLLSAIAHGSGVLDVASPRWLLSAAQLVIGAGLGVLFAGSSLRSLARAFGFGCISVAVMLTVAVGFAAILAPWSSLPLIALIISLAPGGVTEMGLVALSLGISPVAVTVHHLFRIVLAVSIAGWALPRLRRTEQTGPS</sequence>
<dbReference type="GO" id="GO:0010468">
    <property type="term" value="P:regulation of gene expression"/>
    <property type="evidence" value="ECO:0007669"/>
    <property type="project" value="InterPro"/>
</dbReference>
<gene>
    <name evidence="2" type="ORF">JQX14_11580</name>
</gene>
<dbReference type="PANTHER" id="PTHR38457">
    <property type="entry name" value="REGULATOR ABRB-RELATED"/>
    <property type="match status" value="1"/>
</dbReference>
<dbReference type="InterPro" id="IPR017516">
    <property type="entry name" value="AbrB_dup"/>
</dbReference>
<dbReference type="AlphaFoldDB" id="A0A9Q2NII1"/>
<dbReference type="NCBIfam" id="TIGR03082">
    <property type="entry name" value="Gneg_AbrB_dup"/>
    <property type="match status" value="1"/>
</dbReference>
<feature type="transmembrane region" description="Helical" evidence="1">
    <location>
        <begin position="275"/>
        <end position="298"/>
    </location>
</feature>
<feature type="transmembrane region" description="Helical" evidence="1">
    <location>
        <begin position="195"/>
        <end position="214"/>
    </location>
</feature>
<dbReference type="PANTHER" id="PTHR38457:SF1">
    <property type="entry name" value="REGULATOR ABRB-RELATED"/>
    <property type="match status" value="1"/>
</dbReference>
<dbReference type="RefSeq" id="WP_231034230.1">
    <property type="nucleotide sequence ID" value="NZ_JAJNGX010000006.1"/>
</dbReference>
<feature type="transmembrane region" description="Helical" evidence="1">
    <location>
        <begin position="335"/>
        <end position="353"/>
    </location>
</feature>
<name>A0A9Q2NII1_9RHOB</name>
<feature type="transmembrane region" description="Helical" evidence="1">
    <location>
        <begin position="160"/>
        <end position="183"/>
    </location>
</feature>
<dbReference type="Pfam" id="PF05145">
    <property type="entry name" value="AbrB"/>
    <property type="match status" value="1"/>
</dbReference>
<proteinExistence type="predicted"/>
<feature type="transmembrane region" description="Helical" evidence="1">
    <location>
        <begin position="305"/>
        <end position="329"/>
    </location>
</feature>
<keyword evidence="1" id="KW-0472">Membrane</keyword>
<protein>
    <submittedName>
        <fullName evidence="2">AbrB family transcriptional regulator</fullName>
    </submittedName>
</protein>
<feature type="transmembrane region" description="Helical" evidence="1">
    <location>
        <begin position="35"/>
        <end position="52"/>
    </location>
</feature>